<dbReference type="PROSITE" id="PS51257">
    <property type="entry name" value="PROKAR_LIPOPROTEIN"/>
    <property type="match status" value="1"/>
</dbReference>
<dbReference type="PANTHER" id="PTHR35936:SF34">
    <property type="entry name" value="ABC TRANSPORTER EXTRACELLULAR-BINDING PROTEIN YCKB-RELATED"/>
    <property type="match status" value="1"/>
</dbReference>
<comment type="similarity">
    <text evidence="2 4">Belongs to the bacterial solute-binding protein 3 family.</text>
</comment>
<feature type="domain" description="Ionotropic glutamate receptor C-terminal" evidence="7">
    <location>
        <begin position="38"/>
        <end position="256"/>
    </location>
</feature>
<organism evidence="8 9">
    <name type="scientific">Fictibacillus phosphorivorans</name>
    <dbReference type="NCBI Taxonomy" id="1221500"/>
    <lineage>
        <taxon>Bacteria</taxon>
        <taxon>Bacillati</taxon>
        <taxon>Bacillota</taxon>
        <taxon>Bacilli</taxon>
        <taxon>Bacillales</taxon>
        <taxon>Fictibacillaceae</taxon>
        <taxon>Fictibacillus</taxon>
    </lineage>
</organism>
<dbReference type="SUPFAM" id="SSF53850">
    <property type="entry name" value="Periplasmic binding protein-like II"/>
    <property type="match status" value="1"/>
</dbReference>
<dbReference type="InterPro" id="IPR001320">
    <property type="entry name" value="Iontro_rcpt_C"/>
</dbReference>
<dbReference type="AlphaFoldDB" id="A0A163RMV1"/>
<comment type="caution">
    <text evidence="8">The sequence shown here is derived from an EMBL/GenBank/DDBJ whole genome shotgun (WGS) entry which is preliminary data.</text>
</comment>
<evidence type="ECO:0000259" key="6">
    <source>
        <dbReference type="SMART" id="SM00062"/>
    </source>
</evidence>
<evidence type="ECO:0000313" key="8">
    <source>
        <dbReference type="EMBL" id="KZE67186.1"/>
    </source>
</evidence>
<keyword evidence="9" id="KW-1185">Reference proteome</keyword>
<dbReference type="Pfam" id="PF00497">
    <property type="entry name" value="SBP_bac_3"/>
    <property type="match status" value="1"/>
</dbReference>
<evidence type="ECO:0000256" key="4">
    <source>
        <dbReference type="RuleBase" id="RU003744"/>
    </source>
</evidence>
<protein>
    <submittedName>
        <fullName evidence="8">ABC transporter substrate-binding protein</fullName>
    </submittedName>
</protein>
<comment type="subcellular location">
    <subcellularLocation>
        <location evidence="1">Cell envelope</location>
    </subcellularLocation>
</comment>
<feature type="chain" id="PRO_5038814199" evidence="5">
    <location>
        <begin position="21"/>
        <end position="260"/>
    </location>
</feature>
<dbReference type="SMART" id="SM00062">
    <property type="entry name" value="PBPb"/>
    <property type="match status" value="1"/>
</dbReference>
<dbReference type="RefSeq" id="WP_066239932.1">
    <property type="nucleotide sequence ID" value="NZ_LRFC01000012.1"/>
</dbReference>
<feature type="signal peptide" evidence="5">
    <location>
        <begin position="1"/>
        <end position="20"/>
    </location>
</feature>
<dbReference type="SMART" id="SM00079">
    <property type="entry name" value="PBPe"/>
    <property type="match status" value="1"/>
</dbReference>
<evidence type="ECO:0000256" key="2">
    <source>
        <dbReference type="ARBA" id="ARBA00010333"/>
    </source>
</evidence>
<dbReference type="GO" id="GO:0016020">
    <property type="term" value="C:membrane"/>
    <property type="evidence" value="ECO:0007669"/>
    <property type="project" value="InterPro"/>
</dbReference>
<dbReference type="PANTHER" id="PTHR35936">
    <property type="entry name" value="MEMBRANE-BOUND LYTIC MUREIN TRANSGLYCOSYLASE F"/>
    <property type="match status" value="1"/>
</dbReference>
<dbReference type="Gene3D" id="3.40.190.10">
    <property type="entry name" value="Periplasmic binding protein-like II"/>
    <property type="match status" value="2"/>
</dbReference>
<evidence type="ECO:0000313" key="9">
    <source>
        <dbReference type="Proteomes" id="UP000076567"/>
    </source>
</evidence>
<gene>
    <name evidence="8" type="ORF">AWM68_04825</name>
</gene>
<dbReference type="GO" id="GO:0030313">
    <property type="term" value="C:cell envelope"/>
    <property type="evidence" value="ECO:0007669"/>
    <property type="project" value="UniProtKB-SubCell"/>
</dbReference>
<sequence length="260" mass="29053">MKNTFKFLSALALSAVLLSACGTSDQSKDTGSDAEKKELTIGTEATYPPFSYRDKKTNEITGYDVEVAKEVAKRLDMKPKFVATEWKNMFTSLDSKRFDLVANQVTITDERKQKYDFSTPYTVSGGQVIVNKDNKDIKGIEDLKGKVVGTTQGSNYAAEAEKAGAKTKFYKGIAQVLTDLDVNRVDAAMNDKLFILTELKNTDYNVKAVGEPFNENEMAFAFRKDDKQLIEDVDKALEEMKKDGTLKKLSEKYFGEDVSE</sequence>
<dbReference type="CDD" id="cd13626">
    <property type="entry name" value="PBP2_Cystine_like"/>
    <property type="match status" value="1"/>
</dbReference>
<dbReference type="GO" id="GO:0015276">
    <property type="term" value="F:ligand-gated monoatomic ion channel activity"/>
    <property type="evidence" value="ECO:0007669"/>
    <property type="project" value="InterPro"/>
</dbReference>
<keyword evidence="3 5" id="KW-0732">Signal</keyword>
<accession>A0A163RMV1</accession>
<proteinExistence type="inferred from homology"/>
<evidence type="ECO:0000256" key="1">
    <source>
        <dbReference type="ARBA" id="ARBA00004196"/>
    </source>
</evidence>
<dbReference type="PROSITE" id="PS01039">
    <property type="entry name" value="SBP_BACTERIAL_3"/>
    <property type="match status" value="1"/>
</dbReference>
<evidence type="ECO:0000259" key="7">
    <source>
        <dbReference type="SMART" id="SM00079"/>
    </source>
</evidence>
<dbReference type="Proteomes" id="UP000076567">
    <property type="component" value="Unassembled WGS sequence"/>
</dbReference>
<evidence type="ECO:0000256" key="5">
    <source>
        <dbReference type="SAM" id="SignalP"/>
    </source>
</evidence>
<feature type="domain" description="Solute-binding protein family 3/N-terminal" evidence="6">
    <location>
        <begin position="38"/>
        <end position="257"/>
    </location>
</feature>
<dbReference type="EMBL" id="LRFC01000012">
    <property type="protein sequence ID" value="KZE67186.1"/>
    <property type="molecule type" value="Genomic_DNA"/>
</dbReference>
<dbReference type="InterPro" id="IPR001638">
    <property type="entry name" value="Solute-binding_3/MltF_N"/>
</dbReference>
<dbReference type="OrthoDB" id="8613538at2"/>
<reference evidence="9" key="1">
    <citation type="submission" date="2016-01" db="EMBL/GenBank/DDBJ databases">
        <title>Draft genome of Chromobacterium sp. F49.</title>
        <authorList>
            <person name="Hong K.W."/>
        </authorList>
    </citation>
    <scope>NUCLEOTIDE SEQUENCE [LARGE SCALE GENOMIC DNA]</scope>
    <source>
        <strain evidence="9">P7IIIA</strain>
    </source>
</reference>
<name>A0A163RMV1_9BACL</name>
<evidence type="ECO:0000256" key="3">
    <source>
        <dbReference type="ARBA" id="ARBA00022729"/>
    </source>
</evidence>
<dbReference type="InterPro" id="IPR018313">
    <property type="entry name" value="SBP_3_CS"/>
</dbReference>